<dbReference type="Gene3D" id="3.40.30.10">
    <property type="entry name" value="Glutaredoxin"/>
    <property type="match status" value="1"/>
</dbReference>
<dbReference type="CDD" id="cd03062">
    <property type="entry name" value="TRX_Fd_Sucrase"/>
    <property type="match status" value="1"/>
</dbReference>
<dbReference type="STRING" id="230819.A0A5C3KTR7"/>
<dbReference type="PANTHER" id="PTHR31902">
    <property type="entry name" value="ACTIN PATCHES DISTAL PROTEIN 1"/>
    <property type="match status" value="1"/>
</dbReference>
<keyword evidence="2" id="KW-1185">Reference proteome</keyword>
<sequence length="281" mass="31195">MRPKYWAHLAARSHRGNICRQAWTFLRKPYTTGAQQTIPEPGTESHGQLQDSLPGTVQSHRCHVFLESPIRPTEFGERHTTPVQRALLLRFLRMGVIVTPAWHDSGSGERQSAVAYSSLGGRLDISDVTLDNIDLVEQQLKDHIAGPLTQATSSQVDLYVCTHANRDCRCGTMGGLVAEALREEIKRLQKTNPSSTPRIRIGEVAHVGGHKYAANVLVYPQGEWLGLVRPEDAPRVISSVIALPARPLDPFDPILLKPHWRGRMGLGKDEQVDLFQAQATD</sequence>
<dbReference type="Pfam" id="PF06999">
    <property type="entry name" value="Suc_Fer-like"/>
    <property type="match status" value="1"/>
</dbReference>
<dbReference type="InterPro" id="IPR009737">
    <property type="entry name" value="Aim32/Apd1-like"/>
</dbReference>
<name>A0A5C3KTR7_COPMA</name>
<dbReference type="Proteomes" id="UP000307440">
    <property type="component" value="Unassembled WGS sequence"/>
</dbReference>
<organism evidence="1 2">
    <name type="scientific">Coprinopsis marcescibilis</name>
    <name type="common">Agaric fungus</name>
    <name type="synonym">Psathyrella marcescibilis</name>
    <dbReference type="NCBI Taxonomy" id="230819"/>
    <lineage>
        <taxon>Eukaryota</taxon>
        <taxon>Fungi</taxon>
        <taxon>Dikarya</taxon>
        <taxon>Basidiomycota</taxon>
        <taxon>Agaricomycotina</taxon>
        <taxon>Agaricomycetes</taxon>
        <taxon>Agaricomycetidae</taxon>
        <taxon>Agaricales</taxon>
        <taxon>Agaricineae</taxon>
        <taxon>Psathyrellaceae</taxon>
        <taxon>Coprinopsis</taxon>
    </lineage>
</organism>
<dbReference type="PANTHER" id="PTHR31902:SF14">
    <property type="entry name" value="ACTIN PATCHES DISTAL PROTEIN 1"/>
    <property type="match status" value="1"/>
</dbReference>
<evidence type="ECO:0000313" key="2">
    <source>
        <dbReference type="Proteomes" id="UP000307440"/>
    </source>
</evidence>
<dbReference type="OrthoDB" id="10253744at2759"/>
<protein>
    <recommendedName>
        <fullName evidence="3">Sucraseferredoxin-like protein</fullName>
    </recommendedName>
</protein>
<gene>
    <name evidence="1" type="ORF">FA15DRAFT_593482</name>
</gene>
<dbReference type="AlphaFoldDB" id="A0A5C3KTR7"/>
<reference evidence="1 2" key="1">
    <citation type="journal article" date="2019" name="Nat. Ecol. Evol.">
        <title>Megaphylogeny resolves global patterns of mushroom evolution.</title>
        <authorList>
            <person name="Varga T."/>
            <person name="Krizsan K."/>
            <person name="Foldi C."/>
            <person name="Dima B."/>
            <person name="Sanchez-Garcia M."/>
            <person name="Sanchez-Ramirez S."/>
            <person name="Szollosi G.J."/>
            <person name="Szarkandi J.G."/>
            <person name="Papp V."/>
            <person name="Albert L."/>
            <person name="Andreopoulos W."/>
            <person name="Angelini C."/>
            <person name="Antonin V."/>
            <person name="Barry K.W."/>
            <person name="Bougher N.L."/>
            <person name="Buchanan P."/>
            <person name="Buyck B."/>
            <person name="Bense V."/>
            <person name="Catcheside P."/>
            <person name="Chovatia M."/>
            <person name="Cooper J."/>
            <person name="Damon W."/>
            <person name="Desjardin D."/>
            <person name="Finy P."/>
            <person name="Geml J."/>
            <person name="Haridas S."/>
            <person name="Hughes K."/>
            <person name="Justo A."/>
            <person name="Karasinski D."/>
            <person name="Kautmanova I."/>
            <person name="Kiss B."/>
            <person name="Kocsube S."/>
            <person name="Kotiranta H."/>
            <person name="LaButti K.M."/>
            <person name="Lechner B.E."/>
            <person name="Liimatainen K."/>
            <person name="Lipzen A."/>
            <person name="Lukacs Z."/>
            <person name="Mihaltcheva S."/>
            <person name="Morgado L.N."/>
            <person name="Niskanen T."/>
            <person name="Noordeloos M.E."/>
            <person name="Ohm R.A."/>
            <person name="Ortiz-Santana B."/>
            <person name="Ovrebo C."/>
            <person name="Racz N."/>
            <person name="Riley R."/>
            <person name="Savchenko A."/>
            <person name="Shiryaev A."/>
            <person name="Soop K."/>
            <person name="Spirin V."/>
            <person name="Szebenyi C."/>
            <person name="Tomsovsky M."/>
            <person name="Tulloss R.E."/>
            <person name="Uehling J."/>
            <person name="Grigoriev I.V."/>
            <person name="Vagvolgyi C."/>
            <person name="Papp T."/>
            <person name="Martin F.M."/>
            <person name="Miettinen O."/>
            <person name="Hibbett D.S."/>
            <person name="Nagy L.G."/>
        </authorList>
    </citation>
    <scope>NUCLEOTIDE SEQUENCE [LARGE SCALE GENOMIC DNA]</scope>
    <source>
        <strain evidence="1 2">CBS 121175</strain>
    </source>
</reference>
<dbReference type="InterPro" id="IPR036249">
    <property type="entry name" value="Thioredoxin-like_sf"/>
</dbReference>
<dbReference type="SUPFAM" id="SSF52833">
    <property type="entry name" value="Thioredoxin-like"/>
    <property type="match status" value="1"/>
</dbReference>
<accession>A0A5C3KTR7</accession>
<evidence type="ECO:0008006" key="3">
    <source>
        <dbReference type="Google" id="ProtNLM"/>
    </source>
</evidence>
<evidence type="ECO:0000313" key="1">
    <source>
        <dbReference type="EMBL" id="TFK23814.1"/>
    </source>
</evidence>
<proteinExistence type="predicted"/>
<dbReference type="EMBL" id="ML210211">
    <property type="protein sequence ID" value="TFK23814.1"/>
    <property type="molecule type" value="Genomic_DNA"/>
</dbReference>